<organism evidence="1 2">
    <name type="scientific">Clostridium frigoris</name>
    <dbReference type="NCBI Taxonomy" id="205327"/>
    <lineage>
        <taxon>Bacteria</taxon>
        <taxon>Bacillati</taxon>
        <taxon>Bacillota</taxon>
        <taxon>Clostridia</taxon>
        <taxon>Eubacteriales</taxon>
        <taxon>Clostridiaceae</taxon>
        <taxon>Clostridium</taxon>
    </lineage>
</organism>
<evidence type="ECO:0000313" key="2">
    <source>
        <dbReference type="Proteomes" id="UP000776252"/>
    </source>
</evidence>
<name>A0ABS6BW91_9CLOT</name>
<gene>
    <name evidence="1" type="ORF">KPL37_13875</name>
</gene>
<dbReference type="Proteomes" id="UP000776252">
    <property type="component" value="Unassembled WGS sequence"/>
</dbReference>
<sequence length="79" mass="8980">MKDHTVNFKQCNMLCDKCLINVAKCLSNIHGLEALEISLKSKKIKIIYNDTTISKKMIKDKVNETILTGKVKNIYSFSS</sequence>
<protein>
    <submittedName>
        <fullName evidence="1">Copper resistance protein CopZ</fullName>
    </submittedName>
</protein>
<keyword evidence="2" id="KW-1185">Reference proteome</keyword>
<accession>A0ABS6BW91</accession>
<proteinExistence type="predicted"/>
<evidence type="ECO:0000313" key="1">
    <source>
        <dbReference type="EMBL" id="MBU3160830.1"/>
    </source>
</evidence>
<reference evidence="1 2" key="1">
    <citation type="submission" date="2021-06" db="EMBL/GenBank/DDBJ databases">
        <title>Clostridia strains as spoilage organisms.</title>
        <authorList>
            <person name="Wambui J."/>
            <person name="Stephan R."/>
            <person name="Stevens M.J.A."/>
        </authorList>
    </citation>
    <scope>NUCLEOTIDE SEQUENCE [LARGE SCALE GENOMIC DNA]</scope>
    <source>
        <strain evidence="1 2">DSM 14204</strain>
    </source>
</reference>
<comment type="caution">
    <text evidence="1">The sequence shown here is derived from an EMBL/GenBank/DDBJ whole genome shotgun (WGS) entry which is preliminary data.</text>
</comment>
<dbReference type="EMBL" id="JAHLDV010000037">
    <property type="protein sequence ID" value="MBU3160830.1"/>
    <property type="molecule type" value="Genomic_DNA"/>
</dbReference>